<sequence length="308" mass="35484">MRLIIHHWDTDGITSAALLMKKLGEDFENLTGPIGEFRFDDRIWKEIERAEEIYVVDFNVPREAEKLRVPTVFIDHHSQPRIKNPLVKHVNPVLEGRYYPSASFVVSEYLNYWNEWSALGVVGDIGVKAFEVPRVNELLKLDREDALKLVELIDSNYIIMNRKAVEEAVRVLLENGVKDILEYEPWLRNVEAINKEIERALANVEVKGEIAFVEFESPFNIISKVARRLVWEEGNEIAIVVNRNFHGKAQVYCRALNLDLKPLIEKLKVSGFNAGGKREVLGCICERGEVDKVVEVIVEELKLLQVFY</sequence>
<dbReference type="InterPro" id="IPR038763">
    <property type="entry name" value="DHH_sf"/>
</dbReference>
<dbReference type="OrthoDB" id="86112at2157"/>
<dbReference type="AlphaFoldDB" id="Q9UZH7"/>
<dbReference type="PATRIC" id="fig|272844.11.peg.1239"/>
<feature type="domain" description="DDH" evidence="1">
    <location>
        <begin position="3"/>
        <end position="111"/>
    </location>
</feature>
<dbReference type="KEGG" id="pab:PAB1596"/>
<evidence type="ECO:0000313" key="2">
    <source>
        <dbReference type="EMBL" id="CAB50080.1"/>
    </source>
</evidence>
<reference evidence="2" key="2">
    <citation type="journal article" date="2000" name="J. Mol. Biol.">
        <title>Archaeal homologs of eukaryotic methylation guide small nucleolar RNAs: lessons from the Pyrococcus genomes.</title>
        <authorList>
            <person name="Gaspin C."/>
            <person name="Cavaille J."/>
            <person name="Erauso G."/>
        </authorList>
    </citation>
    <scope>NUCLEOTIDE SEQUENCE</scope>
    <source>
        <strain evidence="2">Orsay</strain>
    </source>
</reference>
<dbReference type="Proteomes" id="UP000000810">
    <property type="component" value="Chromosome"/>
</dbReference>
<evidence type="ECO:0000259" key="1">
    <source>
        <dbReference type="Pfam" id="PF01368"/>
    </source>
</evidence>
<evidence type="ECO:0000313" key="5">
    <source>
        <dbReference type="Proteomes" id="UP000009139"/>
    </source>
</evidence>
<dbReference type="EMBL" id="HE613800">
    <property type="protein sequence ID" value="CCE70593.1"/>
    <property type="molecule type" value="Genomic_DNA"/>
</dbReference>
<name>Q9UZH7_PYRAB</name>
<dbReference type="RefSeq" id="WP_010868286.1">
    <property type="nucleotide sequence ID" value="NC_000868.1"/>
</dbReference>
<dbReference type="HOGENOM" id="CLU_907931_0_0_2"/>
<evidence type="ECO:0000313" key="3">
    <source>
        <dbReference type="EMBL" id="CCE70593.1"/>
    </source>
</evidence>
<proteinExistence type="predicted"/>
<dbReference type="EMBL" id="AJ248286">
    <property type="protein sequence ID" value="CAB50080.1"/>
    <property type="molecule type" value="Genomic_DNA"/>
</dbReference>
<protein>
    <submittedName>
        <fullName evidence="2">Phosphoesterase, recJ-like</fullName>
    </submittedName>
</protein>
<reference evidence="2" key="3">
    <citation type="journal article" date="2001" name="Genome Res.">
        <title>Genome evolution at the genus level: comparison of three complete genomes of hyperthermophilic archaea.</title>
        <authorList>
            <person name="Lecompte O."/>
            <person name="Ripp R."/>
            <person name="Puzos-Barbe V."/>
            <person name="Duprat S."/>
            <person name="Heilig R."/>
            <person name="Dietrich J."/>
            <person name="Thierry J.C."/>
            <person name="Poch O."/>
        </authorList>
    </citation>
    <scope>NUCLEOTIDE SEQUENCE</scope>
    <source>
        <strain evidence="2">Orsay</strain>
    </source>
</reference>
<reference evidence="2 4" key="4">
    <citation type="journal article" date="2003" name="Mol. Microbiol.">
        <title>An integrated analysis of the genome of the hyperthermophilic archaeon Pyrococcus abyssi.</title>
        <authorList>
            <person name="Cohen G."/>
            <person name="Barbe V."/>
            <person name="Flament D."/>
            <person name="Galperin M."/>
            <person name="Heilig R."/>
            <person name="Ripp R."/>
            <person name="Lecompte O."/>
            <person name="Prieur D."/>
            <person name="Poch O."/>
            <person name="Quellerou J."/>
            <person name="Thierry J.C."/>
            <person name="Van der Oost J."/>
            <person name="Weissenbach J."/>
            <person name="Zivanovic Y."/>
            <person name="Forterre P."/>
        </authorList>
    </citation>
    <scope>NUCLEOTIDE SEQUENCE [LARGE SCALE GENOMIC DNA]</scope>
    <source>
        <strain evidence="4">GE5 / Orsay</strain>
        <strain evidence="2">Orsay</strain>
    </source>
</reference>
<dbReference type="InterPro" id="IPR001667">
    <property type="entry name" value="DDH_dom"/>
</dbReference>
<dbReference type="STRING" id="272844.PAB1596"/>
<accession>Q9UZH7</accession>
<dbReference type="SUPFAM" id="SSF64182">
    <property type="entry name" value="DHH phosphoesterases"/>
    <property type="match status" value="1"/>
</dbReference>
<gene>
    <name evidence="2" type="ordered locus">PAB1596</name>
</gene>
<dbReference type="Proteomes" id="UP000009139">
    <property type="component" value="Chromosome"/>
</dbReference>
<dbReference type="eggNOG" id="arCOG00426">
    <property type="taxonomic scope" value="Archaea"/>
</dbReference>
<reference evidence="3 5" key="5">
    <citation type="journal article" date="2012" name="Curr. Microbiol.">
        <title>Re-annotation of two hyperthermophilic archaea Pyrococcus abyssi GE5 and Pyrococcus furiosus DSM 3638.</title>
        <authorList>
            <person name="Gao J."/>
            <person name="Wang J."/>
        </authorList>
    </citation>
    <scope>GENOME REANNOTATION</scope>
    <source>
        <strain evidence="3">GE5</strain>
        <strain evidence="5">GE5 / Orsay</strain>
    </source>
</reference>
<organism evidence="2 4">
    <name type="scientific">Pyrococcus abyssi (strain GE5 / Orsay)</name>
    <dbReference type="NCBI Taxonomy" id="272844"/>
    <lineage>
        <taxon>Archaea</taxon>
        <taxon>Methanobacteriati</taxon>
        <taxon>Methanobacteriota</taxon>
        <taxon>Thermococci</taxon>
        <taxon>Thermococcales</taxon>
        <taxon>Thermococcaceae</taxon>
        <taxon>Pyrococcus</taxon>
    </lineage>
</organism>
<evidence type="ECO:0000313" key="4">
    <source>
        <dbReference type="Proteomes" id="UP000000810"/>
    </source>
</evidence>
<dbReference type="PIR" id="C75097">
    <property type="entry name" value="C75097"/>
</dbReference>
<keyword evidence="4" id="KW-1185">Reference proteome</keyword>
<reference evidence="2" key="1">
    <citation type="submission" date="1999-07" db="EMBL/GenBank/DDBJ databases">
        <authorList>
            <person name="Genoscope"/>
        </authorList>
    </citation>
    <scope>NUCLEOTIDE SEQUENCE</scope>
    <source>
        <strain evidence="2">Orsay</strain>
    </source>
</reference>
<dbReference type="Pfam" id="PF01368">
    <property type="entry name" value="DHH"/>
    <property type="match status" value="1"/>
</dbReference>